<evidence type="ECO:0000313" key="9">
    <source>
        <dbReference type="EMBL" id="CAF1119972.1"/>
    </source>
</evidence>
<dbReference type="SUPFAM" id="SSF111352">
    <property type="entry name" value="Ammonium transporter"/>
    <property type="match status" value="1"/>
</dbReference>
<keyword evidence="10" id="KW-1185">Reference proteome</keyword>
<dbReference type="PANTHER" id="PTHR11730:SF60">
    <property type="entry name" value="RH50, ISOFORM D"/>
    <property type="match status" value="1"/>
</dbReference>
<dbReference type="Gene3D" id="1.10.3430.10">
    <property type="entry name" value="Ammonium transporter AmtB like domains"/>
    <property type="match status" value="1"/>
</dbReference>
<evidence type="ECO:0000313" key="10">
    <source>
        <dbReference type="Proteomes" id="UP000663832"/>
    </source>
</evidence>
<dbReference type="InterPro" id="IPR029020">
    <property type="entry name" value="Ammonium/urea_transptr"/>
</dbReference>
<evidence type="ECO:0000256" key="2">
    <source>
        <dbReference type="ARBA" id="ARBA00011036"/>
    </source>
</evidence>
<dbReference type="GO" id="GO:0005886">
    <property type="term" value="C:plasma membrane"/>
    <property type="evidence" value="ECO:0007669"/>
    <property type="project" value="InterPro"/>
</dbReference>
<feature type="transmembrane region" description="Helical" evidence="6">
    <location>
        <begin position="276"/>
        <end position="293"/>
    </location>
</feature>
<dbReference type="EMBL" id="CAJNOI010000093">
    <property type="protein sequence ID" value="CAF1045088.1"/>
    <property type="molecule type" value="Genomic_DNA"/>
</dbReference>
<feature type="transmembrane region" description="Helical" evidence="6">
    <location>
        <begin position="299"/>
        <end position="317"/>
    </location>
</feature>
<protein>
    <recommendedName>
        <fullName evidence="7">Ammonium transporter AmtB-like domain-containing protein</fullName>
    </recommendedName>
</protein>
<dbReference type="AlphaFoldDB" id="A0A814K1X0"/>
<accession>A0A814K1X0</accession>
<feature type="transmembrane region" description="Helical" evidence="6">
    <location>
        <begin position="81"/>
        <end position="103"/>
    </location>
</feature>
<comment type="subcellular location">
    <subcellularLocation>
        <location evidence="1">Membrane</location>
        <topology evidence="1">Multi-pass membrane protein</topology>
    </subcellularLocation>
</comment>
<feature type="transmembrane region" description="Helical" evidence="6">
    <location>
        <begin position="209"/>
        <end position="229"/>
    </location>
</feature>
<proteinExistence type="inferred from homology"/>
<comment type="caution">
    <text evidence="8">The sequence shown here is derived from an EMBL/GenBank/DDBJ whole genome shotgun (WGS) entry which is preliminary data.</text>
</comment>
<dbReference type="EMBL" id="CAJNOM010000137">
    <property type="protein sequence ID" value="CAF1119972.1"/>
    <property type="molecule type" value="Genomic_DNA"/>
</dbReference>
<dbReference type="PRINTS" id="PR00342">
    <property type="entry name" value="RHESUSRHD"/>
</dbReference>
<feature type="transmembrane region" description="Helical" evidence="6">
    <location>
        <begin position="329"/>
        <end position="351"/>
    </location>
</feature>
<feature type="transmembrane region" description="Helical" evidence="6">
    <location>
        <begin position="51"/>
        <end position="74"/>
    </location>
</feature>
<feature type="transmembrane region" description="Helical" evidence="6">
    <location>
        <begin position="241"/>
        <end position="264"/>
    </location>
</feature>
<dbReference type="GO" id="GO:0097272">
    <property type="term" value="P:ammonium homeostasis"/>
    <property type="evidence" value="ECO:0007669"/>
    <property type="project" value="TreeGrafter"/>
</dbReference>
<dbReference type="PANTHER" id="PTHR11730">
    <property type="entry name" value="AMMONIUM TRANSPORTER"/>
    <property type="match status" value="1"/>
</dbReference>
<feature type="transmembrane region" description="Helical" evidence="6">
    <location>
        <begin position="177"/>
        <end position="197"/>
    </location>
</feature>
<evidence type="ECO:0000256" key="6">
    <source>
        <dbReference type="SAM" id="Phobius"/>
    </source>
</evidence>
<evidence type="ECO:0000256" key="5">
    <source>
        <dbReference type="ARBA" id="ARBA00023136"/>
    </source>
</evidence>
<reference evidence="8" key="1">
    <citation type="submission" date="2021-02" db="EMBL/GenBank/DDBJ databases">
        <authorList>
            <person name="Nowell W R."/>
        </authorList>
    </citation>
    <scope>NUCLEOTIDE SEQUENCE</scope>
</reference>
<evidence type="ECO:0000313" key="8">
    <source>
        <dbReference type="EMBL" id="CAF1045088.1"/>
    </source>
</evidence>
<evidence type="ECO:0000256" key="3">
    <source>
        <dbReference type="ARBA" id="ARBA00022692"/>
    </source>
</evidence>
<dbReference type="OrthoDB" id="534912at2759"/>
<dbReference type="Pfam" id="PF00909">
    <property type="entry name" value="Ammonium_transp"/>
    <property type="match status" value="1"/>
</dbReference>
<dbReference type="InterPro" id="IPR024041">
    <property type="entry name" value="NH4_transpt_AmtB-like_dom"/>
</dbReference>
<feature type="transmembrane region" description="Helical" evidence="6">
    <location>
        <begin position="380"/>
        <end position="404"/>
    </location>
</feature>
<evidence type="ECO:0000313" key="11">
    <source>
        <dbReference type="Proteomes" id="UP000663877"/>
    </source>
</evidence>
<feature type="transmembrane region" description="Helical" evidence="6">
    <location>
        <begin position="7"/>
        <end position="27"/>
    </location>
</feature>
<feature type="domain" description="Ammonium transporter AmtB-like" evidence="7">
    <location>
        <begin position="49"/>
        <end position="408"/>
    </location>
</feature>
<dbReference type="GO" id="GO:0008519">
    <property type="term" value="F:ammonium channel activity"/>
    <property type="evidence" value="ECO:0007669"/>
    <property type="project" value="InterPro"/>
</dbReference>
<sequence>MSNYRPYLFPIVLFLLQILFTLIFGFYSGYEYFPVSNVTDFENPPRGLVEFYYSMFTDIHVMMFIGFGFLMTFLSHYSYSAIGFNFILCAFTVEWALIMRGFMFDWNVSEQKFLVDIQSLSTADFVSASILISMGAVLGQVSPLQLIIMSFMEVPLQVVNEWIGTHFLCASDAGESMFVHVFGAYFGLAVAFVLFHSKILDSTLEKSRYTSDLFSIIGTMFLFCFWPSFNAGTASGIERLYAITNTYVSICASVIGAFLMSTLVKKGKLDMIHIQNSTLAGGVAVGTVATSNIGLHGAMTIGTLAGMISVLGFHFLLPKLQRIRIHDTCGVNNLHGMPGLMAGITGIILVFSGNRSNFLDHLTDVCLSGGKQRTNNMQSAYQAAALGLTLCIAIVGGLITGAVLRLPIFVQNFENFEDESNWHLPEVGEAGEAGQPSDAGSLNKILDRRFSIIPVANMNKNMQRRFSVFPE</sequence>
<comment type="similarity">
    <text evidence="2">Belongs to the ammonium transporter (TC 2.A.49) family. Rh subfamily.</text>
</comment>
<evidence type="ECO:0000256" key="1">
    <source>
        <dbReference type="ARBA" id="ARBA00004141"/>
    </source>
</evidence>
<evidence type="ECO:0000259" key="7">
    <source>
        <dbReference type="Pfam" id="PF00909"/>
    </source>
</evidence>
<keyword evidence="5 6" id="KW-0472">Membrane</keyword>
<dbReference type="Proteomes" id="UP000663877">
    <property type="component" value="Unassembled WGS sequence"/>
</dbReference>
<keyword evidence="4 6" id="KW-1133">Transmembrane helix</keyword>
<dbReference type="Proteomes" id="UP000663832">
    <property type="component" value="Unassembled WGS sequence"/>
</dbReference>
<dbReference type="InterPro" id="IPR002229">
    <property type="entry name" value="RhesusRHD"/>
</dbReference>
<keyword evidence="3 6" id="KW-0812">Transmembrane</keyword>
<name>A0A814K1X0_9BILA</name>
<organism evidence="8 11">
    <name type="scientific">Adineta steineri</name>
    <dbReference type="NCBI Taxonomy" id="433720"/>
    <lineage>
        <taxon>Eukaryota</taxon>
        <taxon>Metazoa</taxon>
        <taxon>Spiralia</taxon>
        <taxon>Gnathifera</taxon>
        <taxon>Rotifera</taxon>
        <taxon>Eurotatoria</taxon>
        <taxon>Bdelloidea</taxon>
        <taxon>Adinetida</taxon>
        <taxon>Adinetidae</taxon>
        <taxon>Adineta</taxon>
    </lineage>
</organism>
<gene>
    <name evidence="8" type="ORF">BJG266_LOCUS18290</name>
    <name evidence="9" type="ORF">QVE165_LOCUS21336</name>
</gene>
<evidence type="ECO:0000256" key="4">
    <source>
        <dbReference type="ARBA" id="ARBA00022989"/>
    </source>
</evidence>